<evidence type="ECO:0008006" key="3">
    <source>
        <dbReference type="Google" id="ProtNLM"/>
    </source>
</evidence>
<name>A0ABZ0THL0_9SPHI</name>
<accession>A0ABZ0THL0</accession>
<protein>
    <recommendedName>
        <fullName evidence="3">DUF695 domain-containing protein</fullName>
    </recommendedName>
</protein>
<evidence type="ECO:0000313" key="2">
    <source>
        <dbReference type="Proteomes" id="UP001324380"/>
    </source>
</evidence>
<dbReference type="RefSeq" id="WP_321561829.1">
    <property type="nucleotide sequence ID" value="NZ_CP139558.1"/>
</dbReference>
<proteinExistence type="predicted"/>
<organism evidence="1 2">
    <name type="scientific">Mucilaginibacter sabulilitoris</name>
    <dbReference type="NCBI Taxonomy" id="1173583"/>
    <lineage>
        <taxon>Bacteria</taxon>
        <taxon>Pseudomonadati</taxon>
        <taxon>Bacteroidota</taxon>
        <taxon>Sphingobacteriia</taxon>
        <taxon>Sphingobacteriales</taxon>
        <taxon>Sphingobacteriaceae</taxon>
        <taxon>Mucilaginibacter</taxon>
    </lineage>
</organism>
<evidence type="ECO:0000313" key="1">
    <source>
        <dbReference type="EMBL" id="WPU92669.1"/>
    </source>
</evidence>
<dbReference type="EMBL" id="CP139558">
    <property type="protein sequence ID" value="WPU92669.1"/>
    <property type="molecule type" value="Genomic_DNA"/>
</dbReference>
<dbReference type="Proteomes" id="UP001324380">
    <property type="component" value="Chromosome"/>
</dbReference>
<gene>
    <name evidence="1" type="ORF">SNE25_25430</name>
</gene>
<reference evidence="1 2" key="1">
    <citation type="submission" date="2023-11" db="EMBL/GenBank/DDBJ databases">
        <title>Analysis of the Genomes of Mucilaginibacter gossypii cycad 4 and M. sabulilitoris SNA2: microbes with the potential for plant growth promotion.</title>
        <authorList>
            <person name="Hirsch A.M."/>
            <person name="Humm E."/>
            <person name="Rubbi M."/>
            <person name="Del Vecchio G."/>
            <person name="Ha S.M."/>
            <person name="Pellegrini M."/>
            <person name="Gunsalus R.P."/>
        </authorList>
    </citation>
    <scope>NUCLEOTIDE SEQUENCE [LARGE SCALE GENOMIC DNA]</scope>
    <source>
        <strain evidence="1 2">SNA2</strain>
    </source>
</reference>
<keyword evidence="2" id="KW-1185">Reference proteome</keyword>
<sequence>MKPIFYTLNSNLPIMIIPDSQAHFDGHGILTYTYSIYIDKQNNDPIQEISKETQLHLTKINDPDYLGYITFEQPGRVYNYTGNGKSRLSIFEIQETVEFLNALRNTPLQWDITDLEKPNDSYDLK</sequence>